<evidence type="ECO:0000256" key="6">
    <source>
        <dbReference type="HAMAP-Rule" id="MF_00785"/>
    </source>
</evidence>
<accession>A0A099T0T7</accession>
<comment type="subunit">
    <text evidence="6">Homotetramer; dimer of dimers.</text>
</comment>
<dbReference type="Gene3D" id="3.40.50.1400">
    <property type="match status" value="1"/>
</dbReference>
<evidence type="ECO:0000313" key="8">
    <source>
        <dbReference type="Proteomes" id="UP000029859"/>
    </source>
</evidence>
<protein>
    <recommendedName>
        <fullName evidence="6">Sirohydrochlorin cobaltochelatase</fullName>
        <ecNumber evidence="6">4.99.1.3</ecNumber>
    </recommendedName>
    <alternativeName>
        <fullName evidence="6">CbiXS</fullName>
    </alternativeName>
    <alternativeName>
        <fullName evidence="6">Sirohydrochlorin nickelchelatase</fullName>
        <ecNumber evidence="6">4.99.1.11</ecNumber>
    </alternativeName>
</protein>
<comment type="function">
    <text evidence="6">Catalyzes the insertion of Co(2+) into sirohydrochlorin as part of the anaerobic pathway to cobalamin biosynthesis. Involved in the biosynthesis of the unique nickel-containing tetrapyrrole coenzyme F430, the prosthetic group of methyl-coenzyme M reductase (MCR), which plays a key role in methanogenesis and anaerobic methane oxidation. Catalyzes the insertion of Ni(2+) into sirohydrochlorin to yield Ni-sirohydrochlorin.</text>
</comment>
<proteinExistence type="inferred from homology"/>
<keyword evidence="3 6" id="KW-0479">Metal-binding</keyword>
<dbReference type="GO" id="GO:0016151">
    <property type="term" value="F:nickel cation binding"/>
    <property type="evidence" value="ECO:0007669"/>
    <property type="project" value="UniProtKB-UniRule"/>
</dbReference>
<dbReference type="CDD" id="cd03416">
    <property type="entry name" value="CbiX_SirB_N"/>
    <property type="match status" value="1"/>
</dbReference>
<sequence length="131" mass="14111">MSEKIGILAIGHGSRLPYNKEVVTEIADTIAKKHPEYIIKTGFMENCGPSVEEGLASFEGTGVTKIAAVPVFLASGVHITEDIPEILKLDPETSEGKFTVDGKEVPVVYGKPLGHHELLAELVFERAAEVL</sequence>
<dbReference type="UniPathway" id="UPA00148">
    <property type="reaction ID" value="UER00223"/>
</dbReference>
<dbReference type="HAMAP" id="MF_00785">
    <property type="entry name" value="CbiX"/>
    <property type="match status" value="1"/>
</dbReference>
<dbReference type="EC" id="4.99.1.3" evidence="6"/>
<dbReference type="GO" id="GO:0019251">
    <property type="term" value="P:anaerobic cobalamin biosynthetic process"/>
    <property type="evidence" value="ECO:0007669"/>
    <property type="project" value="UniProtKB-UniRule"/>
</dbReference>
<dbReference type="GO" id="GO:0015948">
    <property type="term" value="P:methanogenesis"/>
    <property type="evidence" value="ECO:0007669"/>
    <property type="project" value="UniProtKB-KW"/>
</dbReference>
<reference evidence="7 8" key="1">
    <citation type="submission" date="2014-09" db="EMBL/GenBank/DDBJ databases">
        <title>Draft genome sequence of an obligately methylotrophic methanogen, Methanococcoides methylutens, isolated from marine sediment.</title>
        <authorList>
            <person name="Guan Y."/>
            <person name="Ngugi D.K."/>
            <person name="Blom J."/>
            <person name="Ali S."/>
            <person name="Ferry J.G."/>
            <person name="Stingl U."/>
        </authorList>
    </citation>
    <scope>NUCLEOTIDE SEQUENCE [LARGE SCALE GENOMIC DNA]</scope>
    <source>
        <strain evidence="7 8">DSM 2657</strain>
    </source>
</reference>
<dbReference type="PANTHER" id="PTHR33542:SF3">
    <property type="entry name" value="SIROHYDROCHLORIN FERROCHELATASE, CHLOROPLASTIC"/>
    <property type="match status" value="1"/>
</dbReference>
<feature type="binding site" evidence="6">
    <location>
        <position position="78"/>
    </location>
    <ligand>
        <name>Ni(2+)</name>
        <dbReference type="ChEBI" id="CHEBI:49786"/>
    </ligand>
</feature>
<comment type="caution">
    <text evidence="7">The sequence shown here is derived from an EMBL/GenBank/DDBJ whole genome shotgun (WGS) entry which is preliminary data.</text>
</comment>
<evidence type="ECO:0000256" key="5">
    <source>
        <dbReference type="ARBA" id="ARBA00023285"/>
    </source>
</evidence>
<dbReference type="AlphaFoldDB" id="A0A099T0T7"/>
<keyword evidence="5 6" id="KW-0170">Cobalt</keyword>
<dbReference type="PANTHER" id="PTHR33542">
    <property type="entry name" value="SIROHYDROCHLORIN FERROCHELATASE, CHLOROPLASTIC"/>
    <property type="match status" value="1"/>
</dbReference>
<dbReference type="GO" id="GO:0016852">
    <property type="term" value="F:sirohydrochlorin cobaltochelatase activity"/>
    <property type="evidence" value="ECO:0007669"/>
    <property type="project" value="UniProtKB-UniRule"/>
</dbReference>
<evidence type="ECO:0000256" key="3">
    <source>
        <dbReference type="ARBA" id="ARBA00022723"/>
    </source>
</evidence>
<keyword evidence="2 6" id="KW-0533">Nickel</keyword>
<keyword evidence="6" id="KW-0484">Methanogenesis</keyword>
<feature type="binding site" evidence="6">
    <location>
        <position position="78"/>
    </location>
    <ligand>
        <name>Co(2+)</name>
        <dbReference type="ChEBI" id="CHEBI:48828"/>
    </ligand>
</feature>
<dbReference type="NCBIfam" id="NF033198">
    <property type="entry name" value="F430_CfbA"/>
    <property type="match status" value="1"/>
</dbReference>
<dbReference type="InterPro" id="IPR023652">
    <property type="entry name" value="SiroHydchlorin_Cochelatase"/>
</dbReference>
<dbReference type="SUPFAM" id="SSF53800">
    <property type="entry name" value="Chelatase"/>
    <property type="match status" value="1"/>
</dbReference>
<dbReference type="RefSeq" id="WP_048196149.1">
    <property type="nucleotide sequence ID" value="NZ_CAAGSM010000001.1"/>
</dbReference>
<feature type="binding site" evidence="6">
    <location>
        <position position="12"/>
    </location>
    <ligand>
        <name>Ni(2+)</name>
        <dbReference type="ChEBI" id="CHEBI:49786"/>
    </ligand>
</feature>
<dbReference type="GO" id="GO:0050897">
    <property type="term" value="F:cobalt ion binding"/>
    <property type="evidence" value="ECO:0007669"/>
    <property type="project" value="UniProtKB-UniRule"/>
</dbReference>
<dbReference type="NCBIfam" id="NF002090">
    <property type="entry name" value="PRK00923.1"/>
    <property type="match status" value="1"/>
</dbReference>
<dbReference type="InterPro" id="IPR002762">
    <property type="entry name" value="CbiX-like"/>
</dbReference>
<comment type="catalytic activity">
    <reaction evidence="6">
        <text>Ni-sirohydrochlorin + 2 H(+) = sirohydrochlorin + Ni(2+)</text>
        <dbReference type="Rhea" id="RHEA:52796"/>
        <dbReference type="ChEBI" id="CHEBI:15378"/>
        <dbReference type="ChEBI" id="CHEBI:49786"/>
        <dbReference type="ChEBI" id="CHEBI:58351"/>
        <dbReference type="ChEBI" id="CHEBI:136841"/>
        <dbReference type="EC" id="4.99.1.11"/>
    </reaction>
</comment>
<evidence type="ECO:0000256" key="4">
    <source>
        <dbReference type="ARBA" id="ARBA00023239"/>
    </source>
</evidence>
<dbReference type="EMBL" id="JRHO01000014">
    <property type="protein sequence ID" value="KGK97831.1"/>
    <property type="molecule type" value="Genomic_DNA"/>
</dbReference>
<dbReference type="EC" id="4.99.1.11" evidence="6"/>
<feature type="active site" description="Proton acceptor" evidence="6">
    <location>
        <position position="12"/>
    </location>
</feature>
<feature type="binding site" evidence="6">
    <location>
        <position position="12"/>
    </location>
    <ligand>
        <name>Co(2+)</name>
        <dbReference type="ChEBI" id="CHEBI:48828"/>
    </ligand>
</feature>
<comment type="similarity">
    <text evidence="6">Belongs to the CbiX family. CbiXS subfamily.</text>
</comment>
<dbReference type="Pfam" id="PF01903">
    <property type="entry name" value="CbiX"/>
    <property type="match status" value="1"/>
</dbReference>
<name>A0A099T0T7_METMT</name>
<dbReference type="Proteomes" id="UP000029859">
    <property type="component" value="Unassembled WGS sequence"/>
</dbReference>
<organism evidence="7 8">
    <name type="scientific">Methanococcoides methylutens</name>
    <dbReference type="NCBI Taxonomy" id="2226"/>
    <lineage>
        <taxon>Archaea</taxon>
        <taxon>Methanobacteriati</taxon>
        <taxon>Methanobacteriota</taxon>
        <taxon>Stenosarchaea group</taxon>
        <taxon>Methanomicrobia</taxon>
        <taxon>Methanosarcinales</taxon>
        <taxon>Methanosarcinaceae</taxon>
        <taxon>Methanococcoides</taxon>
    </lineage>
</organism>
<comment type="pathway">
    <text evidence="6">Cofactor biosynthesis; adenosylcobalamin biosynthesis; cob(II)yrinate a,c-diamide from sirohydrochlorin (anaerobic route): step 1/10.</text>
</comment>
<evidence type="ECO:0000256" key="1">
    <source>
        <dbReference type="ARBA" id="ARBA00022573"/>
    </source>
</evidence>
<gene>
    <name evidence="6" type="primary">cbiX</name>
    <name evidence="6" type="synonym">cfbA</name>
    <name evidence="7" type="ORF">LI82_08665</name>
</gene>
<dbReference type="InterPro" id="IPR050963">
    <property type="entry name" value="Sirohydro_Cobaltochel/CbiX"/>
</dbReference>
<dbReference type="OrthoDB" id="11653at2157"/>
<keyword evidence="8" id="KW-1185">Reference proteome</keyword>
<evidence type="ECO:0000313" key="7">
    <source>
        <dbReference type="EMBL" id="KGK97831.1"/>
    </source>
</evidence>
<comment type="catalytic activity">
    <reaction evidence="6">
        <text>Co-sirohydrochlorin + 2 H(+) = sirohydrochlorin + Co(2+)</text>
        <dbReference type="Rhea" id="RHEA:15893"/>
        <dbReference type="ChEBI" id="CHEBI:15378"/>
        <dbReference type="ChEBI" id="CHEBI:48828"/>
        <dbReference type="ChEBI" id="CHEBI:58351"/>
        <dbReference type="ChEBI" id="CHEBI:60049"/>
        <dbReference type="EC" id="4.99.1.3"/>
    </reaction>
</comment>
<comment type="caution">
    <text evidence="6">Lacks conserved residue(s) required for the propagation of feature annotation.</text>
</comment>
<feature type="binding site" evidence="6">
    <location>
        <begin position="73"/>
        <end position="78"/>
    </location>
    <ligand>
        <name>substrate</name>
    </ligand>
</feature>
<evidence type="ECO:0000256" key="2">
    <source>
        <dbReference type="ARBA" id="ARBA00022596"/>
    </source>
</evidence>
<keyword evidence="4 6" id="KW-0456">Lyase</keyword>
<keyword evidence="1 6" id="KW-0169">Cobalamin biosynthesis</keyword>